<dbReference type="InterPro" id="IPR026856">
    <property type="entry name" value="Sialidase_fam"/>
</dbReference>
<dbReference type="SUPFAM" id="SSF50939">
    <property type="entry name" value="Sialidases"/>
    <property type="match status" value="1"/>
</dbReference>
<dbReference type="SUPFAM" id="SSF49899">
    <property type="entry name" value="Concanavalin A-like lectins/glucanases"/>
    <property type="match status" value="1"/>
</dbReference>
<evidence type="ECO:0000313" key="9">
    <source>
        <dbReference type="Proteomes" id="UP001223390"/>
    </source>
</evidence>
<dbReference type="Proteomes" id="UP001223390">
    <property type="component" value="Unassembled WGS sequence"/>
</dbReference>
<evidence type="ECO:0000256" key="2">
    <source>
        <dbReference type="ARBA" id="ARBA00009348"/>
    </source>
</evidence>
<evidence type="ECO:0000259" key="7">
    <source>
        <dbReference type="SMART" id="SM00560"/>
    </source>
</evidence>
<dbReference type="InterPro" id="IPR011040">
    <property type="entry name" value="Sialidase"/>
</dbReference>
<dbReference type="SMART" id="SM00282">
    <property type="entry name" value="LamG"/>
    <property type="match status" value="1"/>
</dbReference>
<proteinExistence type="inferred from homology"/>
<dbReference type="EC" id="3.2.1.18" evidence="3"/>
<dbReference type="InterPro" id="IPR001791">
    <property type="entry name" value="Laminin_G"/>
</dbReference>
<evidence type="ECO:0000313" key="8">
    <source>
        <dbReference type="EMBL" id="MDK9496585.1"/>
    </source>
</evidence>
<dbReference type="PANTHER" id="PTHR10628">
    <property type="entry name" value="SIALIDASE"/>
    <property type="match status" value="1"/>
</dbReference>
<evidence type="ECO:0000256" key="4">
    <source>
        <dbReference type="ARBA" id="ARBA00022729"/>
    </source>
</evidence>
<dbReference type="CDD" id="cd00110">
    <property type="entry name" value="LamG"/>
    <property type="match status" value="1"/>
</dbReference>
<feature type="domain" description="Laminin G" evidence="6">
    <location>
        <begin position="480"/>
        <end position="622"/>
    </location>
</feature>
<comment type="similarity">
    <text evidence="2">Belongs to the glycosyl hydrolase 33 family.</text>
</comment>
<dbReference type="InterPro" id="IPR036278">
    <property type="entry name" value="Sialidase_sf"/>
</dbReference>
<dbReference type="Pfam" id="PF13088">
    <property type="entry name" value="BNR_2"/>
    <property type="match status" value="1"/>
</dbReference>
<keyword evidence="9" id="KW-1185">Reference proteome</keyword>
<evidence type="ECO:0000256" key="3">
    <source>
        <dbReference type="ARBA" id="ARBA00012733"/>
    </source>
</evidence>
<dbReference type="GO" id="GO:0004308">
    <property type="term" value="F:exo-alpha-sialidase activity"/>
    <property type="evidence" value="ECO:0007669"/>
    <property type="project" value="UniProtKB-EC"/>
</dbReference>
<keyword evidence="8" id="KW-0378">Hydrolase</keyword>
<evidence type="ECO:0000259" key="6">
    <source>
        <dbReference type="SMART" id="SM00282"/>
    </source>
</evidence>
<feature type="domain" description="LamG-like jellyroll fold" evidence="7">
    <location>
        <begin position="484"/>
        <end position="627"/>
    </location>
</feature>
<keyword evidence="4" id="KW-0732">Signal</keyword>
<evidence type="ECO:0000256" key="5">
    <source>
        <dbReference type="ARBA" id="ARBA00023157"/>
    </source>
</evidence>
<dbReference type="CDD" id="cd15482">
    <property type="entry name" value="Sialidase_non-viral"/>
    <property type="match status" value="1"/>
</dbReference>
<dbReference type="Gene3D" id="2.60.120.200">
    <property type="match status" value="1"/>
</dbReference>
<dbReference type="RefSeq" id="WP_285342147.1">
    <property type="nucleotide sequence ID" value="NZ_JASITI010000013.1"/>
</dbReference>
<accession>A0ABT7GSK8</accession>
<sequence>MSLRQTVERIRRGSAARAGSRAAAAFAVTLAVALVLAFVLRPGAPAGQGDEDSGPPRKQRQGLTAAVSAPFSAFTEGYDCYRIPTLVTTKDGTLLAIAEARTASCNDIGDIDIVLKRSTDEGRTWGPMQVVRGAGDPGAYGNPVPVVDSASGRVTLLHAYSTWTPDADGNRVRGPRELRLAHSTDDGASWTTDPAPQPQLKGADWAWVSVGPGHGIQLTATRPDRPGRLVVSADYRTESGESGAQLLYSDDGGLTWKPGARWGAPEGTPAPNEPALTQLPDGRIYVNARSTATCGTPDHRVAAIVEDAAAPAVPEPGFRPVTDLPAPPAAGSVLQLPGGPLLLSAPSRPGAEFSDRWTLAVRTSKDEGRTWSKDGAVVLRERAGYSDMAVLPGGRVGMLYETANGTPHGYVKFTAFGPHELRAATEDLTPRRTTDATPFHNHAVVHGAPRLGNRPDGGKAMRFDGKDDFLRLIDCPDQLRIGDGDFAVATWVKYKTRGQDRDSGLRQPLFWAYGQGPAARQLRIEADPATGRLEATLNAGTGPASLTAATRTDDDAWHHVVLQRRGTRLELSVDGAPPATTGLTPDRMDFRPTGAFTVHLGTQPDYKAFYAGALDDVRVYGRALSANDTARLRAGNDVTDQLRVHLPFDRTW</sequence>
<keyword evidence="8" id="KW-0326">Glycosidase</keyword>
<dbReference type="InterPro" id="IPR013320">
    <property type="entry name" value="ConA-like_dom_sf"/>
</dbReference>
<dbReference type="PANTHER" id="PTHR10628:SF30">
    <property type="entry name" value="EXO-ALPHA-SIALIDASE"/>
    <property type="match status" value="1"/>
</dbReference>
<reference evidence="8 9" key="1">
    <citation type="submission" date="2023-05" db="EMBL/GenBank/DDBJ databases">
        <title>Sequencing and Assembly of Streptomyces sp. NP73.</title>
        <authorList>
            <person name="Konwar A.N."/>
            <person name="Saikia K."/>
            <person name="Thakur D."/>
        </authorList>
    </citation>
    <scope>NUCLEOTIDE SEQUENCE [LARGE SCALE GENOMIC DNA]</scope>
    <source>
        <strain evidence="8 9">NP73</strain>
    </source>
</reference>
<name>A0ABT7GSK8_9ACTN</name>
<dbReference type="Gene3D" id="2.120.10.10">
    <property type="match status" value="1"/>
</dbReference>
<gene>
    <name evidence="8" type="ORF">QEZ40_001167</name>
</gene>
<dbReference type="EMBL" id="JASITI010000013">
    <property type="protein sequence ID" value="MDK9496585.1"/>
    <property type="molecule type" value="Genomic_DNA"/>
</dbReference>
<comment type="catalytic activity">
    <reaction evidence="1">
        <text>Hydrolysis of alpha-(2-&gt;3)-, alpha-(2-&gt;6)-, alpha-(2-&gt;8)- glycosidic linkages of terminal sialic acid residues in oligosaccharides, glycoproteins, glycolipids, colominic acid and synthetic substrates.</text>
        <dbReference type="EC" id="3.2.1.18"/>
    </reaction>
</comment>
<dbReference type="Pfam" id="PF13385">
    <property type="entry name" value="Laminin_G_3"/>
    <property type="match status" value="1"/>
</dbReference>
<organism evidence="8 9">
    <name type="scientific">Streptomyces katrae</name>
    <dbReference type="NCBI Taxonomy" id="68223"/>
    <lineage>
        <taxon>Bacteria</taxon>
        <taxon>Bacillati</taxon>
        <taxon>Actinomycetota</taxon>
        <taxon>Actinomycetes</taxon>
        <taxon>Kitasatosporales</taxon>
        <taxon>Streptomycetaceae</taxon>
        <taxon>Streptomyces</taxon>
    </lineage>
</organism>
<keyword evidence="5" id="KW-1015">Disulfide bond</keyword>
<dbReference type="SMART" id="SM00560">
    <property type="entry name" value="LamGL"/>
    <property type="match status" value="1"/>
</dbReference>
<evidence type="ECO:0000256" key="1">
    <source>
        <dbReference type="ARBA" id="ARBA00000427"/>
    </source>
</evidence>
<comment type="caution">
    <text evidence="8">The sequence shown here is derived from an EMBL/GenBank/DDBJ whole genome shotgun (WGS) entry which is preliminary data.</text>
</comment>
<dbReference type="InterPro" id="IPR006558">
    <property type="entry name" value="LamG-like"/>
</dbReference>
<protein>
    <recommendedName>
        <fullName evidence="3">exo-alpha-sialidase</fullName>
        <ecNumber evidence="3">3.2.1.18</ecNumber>
    </recommendedName>
</protein>